<keyword evidence="8 11" id="KW-0503">Monooxygenase</keyword>
<comment type="cofactor">
    <cofactor evidence="1 10">
        <name>heme</name>
        <dbReference type="ChEBI" id="CHEBI:30413"/>
    </cofactor>
</comment>
<evidence type="ECO:0000256" key="10">
    <source>
        <dbReference type="PIRSR" id="PIRSR602401-1"/>
    </source>
</evidence>
<evidence type="ECO:0000256" key="11">
    <source>
        <dbReference type="RuleBase" id="RU000461"/>
    </source>
</evidence>
<evidence type="ECO:0000256" key="7">
    <source>
        <dbReference type="ARBA" id="ARBA00023004"/>
    </source>
</evidence>
<keyword evidence="5 10" id="KW-0479">Metal-binding</keyword>
<dbReference type="PRINTS" id="PR00385">
    <property type="entry name" value="P450"/>
</dbReference>
<dbReference type="GO" id="GO:0006805">
    <property type="term" value="P:xenobiotic metabolic process"/>
    <property type="evidence" value="ECO:0007669"/>
    <property type="project" value="TreeGrafter"/>
</dbReference>
<evidence type="ECO:0000256" key="5">
    <source>
        <dbReference type="ARBA" id="ARBA00022723"/>
    </source>
</evidence>
<dbReference type="Pfam" id="PF00067">
    <property type="entry name" value="p450"/>
    <property type="match status" value="1"/>
</dbReference>
<dbReference type="GeneTree" id="ENSGT00940000163301"/>
<reference evidence="13 14" key="1">
    <citation type="submission" date="2021-04" db="EMBL/GenBank/DDBJ databases">
        <authorList>
            <consortium name="Wellcome Sanger Institute Data Sharing"/>
        </authorList>
    </citation>
    <scope>NUCLEOTIDE SEQUENCE [LARGE SCALE GENOMIC DNA]</scope>
</reference>
<dbReference type="RefSeq" id="XP_026221103.1">
    <property type="nucleotide sequence ID" value="XM_026365318.1"/>
</dbReference>
<keyword evidence="9" id="KW-0472">Membrane</keyword>
<organism evidence="13 14">
    <name type="scientific">Anabas testudineus</name>
    <name type="common">Climbing perch</name>
    <name type="synonym">Anthias testudineus</name>
    <dbReference type="NCBI Taxonomy" id="64144"/>
    <lineage>
        <taxon>Eukaryota</taxon>
        <taxon>Metazoa</taxon>
        <taxon>Chordata</taxon>
        <taxon>Craniata</taxon>
        <taxon>Vertebrata</taxon>
        <taxon>Euteleostomi</taxon>
        <taxon>Actinopterygii</taxon>
        <taxon>Neopterygii</taxon>
        <taxon>Teleostei</taxon>
        <taxon>Neoteleostei</taxon>
        <taxon>Acanthomorphata</taxon>
        <taxon>Anabantaria</taxon>
        <taxon>Anabantiformes</taxon>
        <taxon>Anabantoidei</taxon>
        <taxon>Anabantidae</taxon>
        <taxon>Anabas</taxon>
    </lineage>
</organism>
<dbReference type="GO" id="GO:0020037">
    <property type="term" value="F:heme binding"/>
    <property type="evidence" value="ECO:0007669"/>
    <property type="project" value="InterPro"/>
</dbReference>
<dbReference type="FunFam" id="1.10.630.10:FF:000004">
    <property type="entry name" value="cytochrome P450 2D15 isoform X1"/>
    <property type="match status" value="1"/>
</dbReference>
<dbReference type="InterPro" id="IPR002401">
    <property type="entry name" value="Cyt_P450_E_grp-I"/>
</dbReference>
<dbReference type="InterPro" id="IPR050182">
    <property type="entry name" value="Cytochrome_P450_fam2"/>
</dbReference>
<feature type="chain" id="PRO_5044006277" description="Cytochrome P450, family 2, subfamily X, polypeptide 9" evidence="12">
    <location>
        <begin position="24"/>
        <end position="490"/>
    </location>
</feature>
<evidence type="ECO:0000256" key="6">
    <source>
        <dbReference type="ARBA" id="ARBA00023002"/>
    </source>
</evidence>
<reference evidence="13" key="2">
    <citation type="submission" date="2025-08" db="UniProtKB">
        <authorList>
            <consortium name="Ensembl"/>
        </authorList>
    </citation>
    <scope>IDENTIFICATION</scope>
</reference>
<comment type="subcellular location">
    <subcellularLocation>
        <location evidence="2">Membrane</location>
    </subcellularLocation>
</comment>
<dbReference type="InterPro" id="IPR036396">
    <property type="entry name" value="Cyt_P450_sf"/>
</dbReference>
<protein>
    <recommendedName>
        <fullName evidence="15">Cytochrome P450, family 2, subfamily X, polypeptide 9</fullName>
    </recommendedName>
</protein>
<evidence type="ECO:0000256" key="9">
    <source>
        <dbReference type="ARBA" id="ARBA00023136"/>
    </source>
</evidence>
<dbReference type="InterPro" id="IPR017972">
    <property type="entry name" value="Cyt_P450_CS"/>
</dbReference>
<dbReference type="GO" id="GO:0016712">
    <property type="term" value="F:oxidoreductase activity, acting on paired donors, with incorporation or reduction of molecular oxygen, reduced flavin or flavoprotein as one donor, and incorporation of one atom of oxygen"/>
    <property type="evidence" value="ECO:0007669"/>
    <property type="project" value="TreeGrafter"/>
</dbReference>
<keyword evidence="7 10" id="KW-0408">Iron</keyword>
<dbReference type="GO" id="GO:0006082">
    <property type="term" value="P:organic acid metabolic process"/>
    <property type="evidence" value="ECO:0007669"/>
    <property type="project" value="TreeGrafter"/>
</dbReference>
<reference evidence="13" key="3">
    <citation type="submission" date="2025-09" db="UniProtKB">
        <authorList>
            <consortium name="Ensembl"/>
        </authorList>
    </citation>
    <scope>IDENTIFICATION</scope>
</reference>
<evidence type="ECO:0000256" key="2">
    <source>
        <dbReference type="ARBA" id="ARBA00004370"/>
    </source>
</evidence>
<accession>A0AAQ6IBC4</accession>
<name>A0AAQ6IBC4_ANATE</name>
<dbReference type="Proteomes" id="UP000265040">
    <property type="component" value="Chromosome 6"/>
</dbReference>
<keyword evidence="4 10" id="KW-0349">Heme</keyword>
<dbReference type="PROSITE" id="PS00086">
    <property type="entry name" value="CYTOCHROME_P450"/>
    <property type="match status" value="1"/>
</dbReference>
<dbReference type="PANTHER" id="PTHR24300:SF327">
    <property type="entry name" value="CYTOCHROME P450 2F2-RELATED"/>
    <property type="match status" value="1"/>
</dbReference>
<feature type="binding site" description="axial binding residue" evidence="10">
    <location>
        <position position="433"/>
    </location>
    <ligand>
        <name>heme</name>
        <dbReference type="ChEBI" id="CHEBI:30413"/>
    </ligand>
    <ligandPart>
        <name>Fe</name>
        <dbReference type="ChEBI" id="CHEBI:18248"/>
    </ligandPart>
</feature>
<evidence type="ECO:0000313" key="13">
    <source>
        <dbReference type="Ensembl" id="ENSATEP00000074165.1"/>
    </source>
</evidence>
<dbReference type="GeneID" id="113165640"/>
<evidence type="ECO:0000256" key="8">
    <source>
        <dbReference type="ARBA" id="ARBA00023033"/>
    </source>
</evidence>
<keyword evidence="12" id="KW-0732">Signal</keyword>
<dbReference type="Gene3D" id="1.10.630.10">
    <property type="entry name" value="Cytochrome P450"/>
    <property type="match status" value="1"/>
</dbReference>
<proteinExistence type="inferred from homology"/>
<evidence type="ECO:0000256" key="3">
    <source>
        <dbReference type="ARBA" id="ARBA00010617"/>
    </source>
</evidence>
<evidence type="ECO:0000256" key="4">
    <source>
        <dbReference type="ARBA" id="ARBA00022617"/>
    </source>
</evidence>
<dbReference type="PANTHER" id="PTHR24300">
    <property type="entry name" value="CYTOCHROME P450 508A4-RELATED"/>
    <property type="match status" value="1"/>
</dbReference>
<dbReference type="GO" id="GO:0016020">
    <property type="term" value="C:membrane"/>
    <property type="evidence" value="ECO:0007669"/>
    <property type="project" value="UniProtKB-SubCell"/>
</dbReference>
<evidence type="ECO:0000256" key="1">
    <source>
        <dbReference type="ARBA" id="ARBA00001971"/>
    </source>
</evidence>
<dbReference type="Ensembl" id="ENSATET00000077320.1">
    <property type="protein sequence ID" value="ENSATEP00000074165.1"/>
    <property type="gene ID" value="ENSATEG00000033413.1"/>
</dbReference>
<comment type="similarity">
    <text evidence="3 11">Belongs to the cytochrome P450 family.</text>
</comment>
<evidence type="ECO:0000313" key="14">
    <source>
        <dbReference type="Proteomes" id="UP000265040"/>
    </source>
</evidence>
<evidence type="ECO:0008006" key="15">
    <source>
        <dbReference type="Google" id="ProtNLM"/>
    </source>
</evidence>
<dbReference type="PRINTS" id="PR00463">
    <property type="entry name" value="EP450I"/>
</dbReference>
<keyword evidence="14" id="KW-1185">Reference proteome</keyword>
<keyword evidence="6 11" id="KW-0560">Oxidoreductase</keyword>
<dbReference type="SUPFAM" id="SSF48264">
    <property type="entry name" value="Cytochrome P450"/>
    <property type="match status" value="1"/>
</dbReference>
<dbReference type="GO" id="GO:0005737">
    <property type="term" value="C:cytoplasm"/>
    <property type="evidence" value="ECO:0007669"/>
    <property type="project" value="TreeGrafter"/>
</dbReference>
<dbReference type="GO" id="GO:0005506">
    <property type="term" value="F:iron ion binding"/>
    <property type="evidence" value="ECO:0007669"/>
    <property type="project" value="InterPro"/>
</dbReference>
<sequence>MYAFVALFLAALLFLFLFRTHRAKNFPPGPRPVPILGNLLHLNLENPIADLKRLTKQYGNVYSLFIGSRPMVIINGLQAMREALVTKAADFSGRSKDLMMNHILQVKAPGVILADYNPVWREQRRFGLMTLRNFGLGKHSMEQRILVEVHHLIKHLEQSASKTICPHVLFHSAASNVICQVLFAKHFNYDDEFMKSLVVAFLDTGKLINGFWGLIYDSMPMLRNLPLPFQRAFKLFTTAREKHAEILAEDKKTRVPGKPRHFMDCYLDELEKRGDDGSSFSEDQLGAFIMDLHAAGTDTTANTLLSFFLYLMNYPQIQERCQQEIDKVLDGKDDASFEDRHQMPYVQAVIHEIQRVANTVPLSFFHCTTKDTELLGYSIPRGTIIIPNLSSVMFEEGQWKFPHEFNPENFLNENEEFVKPEAFIPFSAGPRMCLGEGLARMELFLFVVTLLRKFKFIWPEDAGEPDYIPLFGITQTPKPYGMKLQLRGTA</sequence>
<evidence type="ECO:0000256" key="12">
    <source>
        <dbReference type="SAM" id="SignalP"/>
    </source>
</evidence>
<dbReference type="InterPro" id="IPR001128">
    <property type="entry name" value="Cyt_P450"/>
</dbReference>
<dbReference type="AlphaFoldDB" id="A0AAQ6IBC4"/>
<feature type="signal peptide" evidence="12">
    <location>
        <begin position="1"/>
        <end position="23"/>
    </location>
</feature>